<evidence type="ECO:0000313" key="1">
    <source>
        <dbReference type="EMBL" id="KMQ82035.1"/>
    </source>
</evidence>
<dbReference type="PANTHER" id="PTHR11439:SF483">
    <property type="entry name" value="PEPTIDE SYNTHASE GLIP-LIKE, PUTATIVE (AFU_ORTHOLOGUE AFUA_3G12920)-RELATED"/>
    <property type="match status" value="1"/>
</dbReference>
<comment type="caution">
    <text evidence="1">The sequence shown here is derived from an EMBL/GenBank/DDBJ whole genome shotgun (WGS) entry which is preliminary data.</text>
</comment>
<accession>A0A0J7MN47</accession>
<sequence length="105" mass="11849">MALAKTAKEAAYLRTLLRELGDSGFSEITVFCDNRDAQILTENPAFHVRTKHIDIRHHYVRQAVKNGILTLKPISTTEMVADIFTKILPKSKHYICIEALGLRGI</sequence>
<evidence type="ECO:0000313" key="2">
    <source>
        <dbReference type="Proteomes" id="UP000036403"/>
    </source>
</evidence>
<dbReference type="EMBL" id="LBMM01029069">
    <property type="protein sequence ID" value="KMQ82035.1"/>
    <property type="molecule type" value="Genomic_DNA"/>
</dbReference>
<reference evidence="1 2" key="1">
    <citation type="submission" date="2015-04" db="EMBL/GenBank/DDBJ databases">
        <title>Lasius niger genome sequencing.</title>
        <authorList>
            <person name="Konorov E.A."/>
            <person name="Nikitin M.A."/>
            <person name="Kirill M.V."/>
            <person name="Chang P."/>
        </authorList>
    </citation>
    <scope>NUCLEOTIDE SEQUENCE [LARGE SCALE GENOMIC DNA]</scope>
    <source>
        <tissue evidence="1">Whole</tissue>
    </source>
</reference>
<name>A0A0J7MN47_LASNI</name>
<proteinExistence type="predicted"/>
<dbReference type="AlphaFoldDB" id="A0A0J7MN47"/>
<dbReference type="Proteomes" id="UP000036403">
    <property type="component" value="Unassembled WGS sequence"/>
</dbReference>
<protein>
    <submittedName>
        <fullName evidence="1">Retrovirus-related pol polyprotein from transposon tnt 1-94</fullName>
    </submittedName>
</protein>
<dbReference type="PANTHER" id="PTHR11439">
    <property type="entry name" value="GAG-POL-RELATED RETROTRANSPOSON"/>
    <property type="match status" value="1"/>
</dbReference>
<keyword evidence="2" id="KW-1185">Reference proteome</keyword>
<dbReference type="OrthoDB" id="7758228at2759"/>
<dbReference type="PaxDb" id="67767-A0A0J7MN47"/>
<organism evidence="1 2">
    <name type="scientific">Lasius niger</name>
    <name type="common">Black garden ant</name>
    <dbReference type="NCBI Taxonomy" id="67767"/>
    <lineage>
        <taxon>Eukaryota</taxon>
        <taxon>Metazoa</taxon>
        <taxon>Ecdysozoa</taxon>
        <taxon>Arthropoda</taxon>
        <taxon>Hexapoda</taxon>
        <taxon>Insecta</taxon>
        <taxon>Pterygota</taxon>
        <taxon>Neoptera</taxon>
        <taxon>Endopterygota</taxon>
        <taxon>Hymenoptera</taxon>
        <taxon>Apocrita</taxon>
        <taxon>Aculeata</taxon>
        <taxon>Formicoidea</taxon>
        <taxon>Formicidae</taxon>
        <taxon>Formicinae</taxon>
        <taxon>Lasius</taxon>
        <taxon>Lasius</taxon>
    </lineage>
</organism>
<dbReference type="STRING" id="67767.A0A0J7MN47"/>
<gene>
    <name evidence="1" type="ORF">RF55_24420</name>
</gene>
<dbReference type="CDD" id="cd09272">
    <property type="entry name" value="RNase_HI_RT_Ty1"/>
    <property type="match status" value="1"/>
</dbReference>